<dbReference type="PANTHER" id="PTHR48100:SF1">
    <property type="entry name" value="HISTIDINE PHOSPHATASE FAMILY PROTEIN-RELATED"/>
    <property type="match status" value="1"/>
</dbReference>
<dbReference type="PANTHER" id="PTHR48100">
    <property type="entry name" value="BROAD-SPECIFICITY PHOSPHATASE YOR283W-RELATED"/>
    <property type="match status" value="1"/>
</dbReference>
<name>A0A3L7JSS1_9BACI</name>
<dbReference type="CDD" id="cd07040">
    <property type="entry name" value="HP"/>
    <property type="match status" value="1"/>
</dbReference>
<accession>A0A3L7JSS1</accession>
<dbReference type="EMBL" id="RCVZ01000015">
    <property type="protein sequence ID" value="RLQ93315.1"/>
    <property type="molecule type" value="Genomic_DNA"/>
</dbReference>
<dbReference type="AlphaFoldDB" id="A0A3L7JSS1"/>
<evidence type="ECO:0000313" key="2">
    <source>
        <dbReference type="Proteomes" id="UP000276770"/>
    </source>
</evidence>
<comment type="caution">
    <text evidence="1">The sequence shown here is derived from an EMBL/GenBank/DDBJ whole genome shotgun (WGS) entry which is preliminary data.</text>
</comment>
<protein>
    <submittedName>
        <fullName evidence="1">Histidine phosphatase family protein</fullName>
    </submittedName>
</protein>
<dbReference type="RefSeq" id="WP_121682005.1">
    <property type="nucleotide sequence ID" value="NZ_RCVZ01000015.1"/>
</dbReference>
<keyword evidence="2" id="KW-1185">Reference proteome</keyword>
<evidence type="ECO:0000313" key="1">
    <source>
        <dbReference type="EMBL" id="RLQ93315.1"/>
    </source>
</evidence>
<gene>
    <name evidence="1" type="ORF">D9X91_17790</name>
</gene>
<dbReference type="InterPro" id="IPR029033">
    <property type="entry name" value="His_PPase_superfam"/>
</dbReference>
<reference evidence="1 2" key="1">
    <citation type="submission" date="2018-10" db="EMBL/GenBank/DDBJ databases">
        <title>Falsibacillus sp. genome draft.</title>
        <authorList>
            <person name="Shi S."/>
        </authorList>
    </citation>
    <scope>NUCLEOTIDE SEQUENCE [LARGE SCALE GENOMIC DNA]</scope>
    <source>
        <strain evidence="1 2">GY 10110</strain>
    </source>
</reference>
<dbReference type="OrthoDB" id="34197at2"/>
<dbReference type="Pfam" id="PF00300">
    <property type="entry name" value="His_Phos_1"/>
    <property type="match status" value="1"/>
</dbReference>
<proteinExistence type="predicted"/>
<organism evidence="1 2">
    <name type="scientific">Falsibacillus albus</name>
    <dbReference type="NCBI Taxonomy" id="2478915"/>
    <lineage>
        <taxon>Bacteria</taxon>
        <taxon>Bacillati</taxon>
        <taxon>Bacillota</taxon>
        <taxon>Bacilli</taxon>
        <taxon>Bacillales</taxon>
        <taxon>Bacillaceae</taxon>
        <taxon>Falsibacillus</taxon>
    </lineage>
</organism>
<dbReference type="GO" id="GO:0016791">
    <property type="term" value="F:phosphatase activity"/>
    <property type="evidence" value="ECO:0007669"/>
    <property type="project" value="TreeGrafter"/>
</dbReference>
<dbReference type="GO" id="GO:0005737">
    <property type="term" value="C:cytoplasm"/>
    <property type="evidence" value="ECO:0007669"/>
    <property type="project" value="TreeGrafter"/>
</dbReference>
<dbReference type="Gene3D" id="3.40.50.1240">
    <property type="entry name" value="Phosphoglycerate mutase-like"/>
    <property type="match status" value="1"/>
</dbReference>
<dbReference type="InterPro" id="IPR050275">
    <property type="entry name" value="PGM_Phosphatase"/>
</dbReference>
<sequence length="185" mass="21320">MPKLFVIRHAQVCIVPSLPSHQWELSEEGAISARKIALQTDWEDASIIYHSPERKAMQTAAAIGIEKTLVLREEEDLRELEMNSGFLKKEDFQSKVGEYLMGKGDHDFEEYWSAQERIVNCVKNLVDRHKGSSLAIVSHGRILTAFYSFLLRRRLGVQEWQSIKMPDISVIDLETWMVIDGFLKE</sequence>
<dbReference type="SUPFAM" id="SSF53254">
    <property type="entry name" value="Phosphoglycerate mutase-like"/>
    <property type="match status" value="1"/>
</dbReference>
<dbReference type="InterPro" id="IPR013078">
    <property type="entry name" value="His_Pase_superF_clade-1"/>
</dbReference>
<dbReference type="Proteomes" id="UP000276770">
    <property type="component" value="Unassembled WGS sequence"/>
</dbReference>